<evidence type="ECO:0000313" key="1">
    <source>
        <dbReference type="EMBL" id="MBL3688662.1"/>
    </source>
</evidence>
<accession>A0ABS1SKH3</accession>
<name>A0ABS1SKH3_9MICO</name>
<sequence>MTVPTPQQLTPKCSFNPGLLGATPKITVEWRVPAGATGYTMASAEYGYLAQGGLTPLTSALLGSVTVSGTTSAAKTEFNLGLLGGLLGGGASVAVRLTGPGGWKSAWLVATGTSGIAGTNADCNWSTVPPSP</sequence>
<reference evidence="1 2" key="1">
    <citation type="submission" date="2018-09" db="EMBL/GenBank/DDBJ databases">
        <title>Comparative genomics of Leucobacter spp.</title>
        <authorList>
            <person name="Reis A.C."/>
            <person name="Kolvenbach B.A."/>
            <person name="Corvini P.F.X."/>
            <person name="Nunes O.C."/>
        </authorList>
    </citation>
    <scope>NUCLEOTIDE SEQUENCE [LARGE SCALE GENOMIC DNA]</scope>
    <source>
        <strain evidence="1 2">L-1</strain>
    </source>
</reference>
<dbReference type="Proteomes" id="UP001646141">
    <property type="component" value="Unassembled WGS sequence"/>
</dbReference>
<protein>
    <submittedName>
        <fullName evidence="1">Uncharacterized protein</fullName>
    </submittedName>
</protein>
<comment type="caution">
    <text evidence="1">The sequence shown here is derived from an EMBL/GenBank/DDBJ whole genome shotgun (WGS) entry which is preliminary data.</text>
</comment>
<gene>
    <name evidence="1" type="ORF">D3226_01645</name>
</gene>
<organism evidence="1 2">
    <name type="scientific">Leucobacter chromiireducens subsp. chromiireducens</name>
    <dbReference type="NCBI Taxonomy" id="660067"/>
    <lineage>
        <taxon>Bacteria</taxon>
        <taxon>Bacillati</taxon>
        <taxon>Actinomycetota</taxon>
        <taxon>Actinomycetes</taxon>
        <taxon>Micrococcales</taxon>
        <taxon>Microbacteriaceae</taxon>
        <taxon>Leucobacter</taxon>
    </lineage>
</organism>
<evidence type="ECO:0000313" key="2">
    <source>
        <dbReference type="Proteomes" id="UP001646141"/>
    </source>
</evidence>
<proteinExistence type="predicted"/>
<dbReference type="EMBL" id="QYAD01000001">
    <property type="protein sequence ID" value="MBL3688662.1"/>
    <property type="molecule type" value="Genomic_DNA"/>
</dbReference>
<keyword evidence="2" id="KW-1185">Reference proteome</keyword>